<evidence type="ECO:0000313" key="2">
    <source>
        <dbReference type="EMBL" id="PLX63066.1"/>
    </source>
</evidence>
<dbReference type="CDD" id="cd00077">
    <property type="entry name" value="HDc"/>
    <property type="match status" value="1"/>
</dbReference>
<sequence length="287" mass="31750">MTPRQLIREAGDLVSLPKVCVRINQLVDDPTSSAQEIGQVISQDTALTARLLKIVNSAFYGFPGRIDTIARAITIIGTKELRDLALMTAACGMFTGIPPNLINMERFWHSSLACGVLARRLSKSCQVLHPDRLFVMGVLHDIGRLVMFQQRPIESRDILLISKGRDDLIVAAEREVLGFTHGEVGFELASDWQLPSPISSAIRWHHLPEQATADPMECYLVYIANILADSLVWESDLKVELDRVLPSSWQITGLTPMQCEMAVSEIGSEIRELYSILMGHAQTASAG</sequence>
<dbReference type="PANTHER" id="PTHR33525">
    <property type="match status" value="1"/>
</dbReference>
<dbReference type="Pfam" id="PF08668">
    <property type="entry name" value="HDOD"/>
    <property type="match status" value="1"/>
</dbReference>
<organism evidence="2 3">
    <name type="scientific">Sedimenticola selenatireducens</name>
    <dbReference type="NCBI Taxonomy" id="191960"/>
    <lineage>
        <taxon>Bacteria</taxon>
        <taxon>Pseudomonadati</taxon>
        <taxon>Pseudomonadota</taxon>
        <taxon>Gammaproteobacteria</taxon>
        <taxon>Chromatiales</taxon>
        <taxon>Sedimenticolaceae</taxon>
        <taxon>Sedimenticola</taxon>
    </lineage>
</organism>
<dbReference type="SUPFAM" id="SSF109604">
    <property type="entry name" value="HD-domain/PDEase-like"/>
    <property type="match status" value="1"/>
</dbReference>
<proteinExistence type="predicted"/>
<comment type="caution">
    <text evidence="2">The sequence shown here is derived from an EMBL/GenBank/DDBJ whole genome shotgun (WGS) entry which is preliminary data.</text>
</comment>
<dbReference type="InterPro" id="IPR003607">
    <property type="entry name" value="HD/PDEase_dom"/>
</dbReference>
<dbReference type="EMBL" id="PKUN01000002">
    <property type="protein sequence ID" value="PLX63066.1"/>
    <property type="molecule type" value="Genomic_DNA"/>
</dbReference>
<dbReference type="STRING" id="1111735.GCA_000428045_02801"/>
<protein>
    <submittedName>
        <fullName evidence="2">Phosphohydrolase</fullName>
    </submittedName>
</protein>
<dbReference type="Proteomes" id="UP000235015">
    <property type="component" value="Unassembled WGS sequence"/>
</dbReference>
<dbReference type="InterPro" id="IPR013976">
    <property type="entry name" value="HDOD"/>
</dbReference>
<feature type="domain" description="HDOD" evidence="1">
    <location>
        <begin position="13"/>
        <end position="208"/>
    </location>
</feature>
<dbReference type="InterPro" id="IPR052340">
    <property type="entry name" value="RNase_Y/CdgJ"/>
</dbReference>
<dbReference type="RefSeq" id="WP_273437644.1">
    <property type="nucleotide sequence ID" value="NZ_PKUN01000002.1"/>
</dbReference>
<gene>
    <name evidence="2" type="ORF">C0630_02585</name>
</gene>
<dbReference type="AlphaFoldDB" id="A0A2N6D074"/>
<dbReference type="PROSITE" id="PS51833">
    <property type="entry name" value="HDOD"/>
    <property type="match status" value="1"/>
</dbReference>
<keyword evidence="2" id="KW-0378">Hydrolase</keyword>
<dbReference type="GO" id="GO:0016787">
    <property type="term" value="F:hydrolase activity"/>
    <property type="evidence" value="ECO:0007669"/>
    <property type="project" value="UniProtKB-KW"/>
</dbReference>
<dbReference type="PANTHER" id="PTHR33525:SF3">
    <property type="entry name" value="RIBONUCLEASE Y"/>
    <property type="match status" value="1"/>
</dbReference>
<evidence type="ECO:0000313" key="3">
    <source>
        <dbReference type="Proteomes" id="UP000235015"/>
    </source>
</evidence>
<reference evidence="2 3" key="1">
    <citation type="submission" date="2017-11" db="EMBL/GenBank/DDBJ databases">
        <title>Genome-resolved metagenomics identifies genetic mobility, metabolic interactions, and unexpected diversity in perchlorate-reducing communities.</title>
        <authorList>
            <person name="Barnum T.P."/>
            <person name="Figueroa I.A."/>
            <person name="Carlstrom C.I."/>
            <person name="Lucas L.N."/>
            <person name="Engelbrektson A.L."/>
            <person name="Coates J.D."/>
        </authorList>
    </citation>
    <scope>NUCLEOTIDE SEQUENCE [LARGE SCALE GENOMIC DNA]</scope>
    <source>
        <strain evidence="2">BM301</strain>
    </source>
</reference>
<accession>A0A2N6D074</accession>
<dbReference type="Gene3D" id="1.10.3210.10">
    <property type="entry name" value="Hypothetical protein af1432"/>
    <property type="match status" value="1"/>
</dbReference>
<evidence type="ECO:0000259" key="1">
    <source>
        <dbReference type="PROSITE" id="PS51833"/>
    </source>
</evidence>
<name>A0A2N6D074_9GAMM</name>